<proteinExistence type="predicted"/>
<gene>
    <name evidence="1" type="ORF">KIN20_010622</name>
</gene>
<evidence type="ECO:0000313" key="1">
    <source>
        <dbReference type="EMBL" id="KAJ1353858.1"/>
    </source>
</evidence>
<protein>
    <submittedName>
        <fullName evidence="1">Uncharacterized protein</fullName>
    </submittedName>
</protein>
<dbReference type="AlphaFoldDB" id="A0AAD5MBS9"/>
<name>A0AAD5MBS9_PARTN</name>
<dbReference type="Proteomes" id="UP001196413">
    <property type="component" value="Unassembled WGS sequence"/>
</dbReference>
<evidence type="ECO:0000313" key="2">
    <source>
        <dbReference type="Proteomes" id="UP001196413"/>
    </source>
</evidence>
<comment type="caution">
    <text evidence="1">The sequence shown here is derived from an EMBL/GenBank/DDBJ whole genome shotgun (WGS) entry which is preliminary data.</text>
</comment>
<accession>A0AAD5MBS9</accession>
<keyword evidence="2" id="KW-1185">Reference proteome</keyword>
<organism evidence="1 2">
    <name type="scientific">Parelaphostrongylus tenuis</name>
    <name type="common">Meningeal worm</name>
    <dbReference type="NCBI Taxonomy" id="148309"/>
    <lineage>
        <taxon>Eukaryota</taxon>
        <taxon>Metazoa</taxon>
        <taxon>Ecdysozoa</taxon>
        <taxon>Nematoda</taxon>
        <taxon>Chromadorea</taxon>
        <taxon>Rhabditida</taxon>
        <taxon>Rhabditina</taxon>
        <taxon>Rhabditomorpha</taxon>
        <taxon>Strongyloidea</taxon>
        <taxon>Metastrongylidae</taxon>
        <taxon>Parelaphostrongylus</taxon>
    </lineage>
</organism>
<reference evidence="1" key="1">
    <citation type="submission" date="2021-06" db="EMBL/GenBank/DDBJ databases">
        <title>Parelaphostrongylus tenuis whole genome reference sequence.</title>
        <authorList>
            <person name="Garwood T.J."/>
            <person name="Larsen P.A."/>
            <person name="Fountain-Jones N.M."/>
            <person name="Garbe J.R."/>
            <person name="Macchietto M.G."/>
            <person name="Kania S.A."/>
            <person name="Gerhold R.W."/>
            <person name="Richards J.E."/>
            <person name="Wolf T.M."/>
        </authorList>
    </citation>
    <scope>NUCLEOTIDE SEQUENCE</scope>
    <source>
        <strain evidence="1">MNPRO001-30</strain>
        <tissue evidence="1">Meninges</tissue>
    </source>
</reference>
<dbReference type="EMBL" id="JAHQIW010001869">
    <property type="protein sequence ID" value="KAJ1353858.1"/>
    <property type="molecule type" value="Genomic_DNA"/>
</dbReference>
<sequence>MARAYDLRHLVDQVGRPATLVVKIIYTKFGCVVDGDRSERRYTSISTTRYIVEL</sequence>